<dbReference type="PANTHER" id="PTHR43767:SF1">
    <property type="entry name" value="NONRIBOSOMAL PEPTIDE SYNTHASE PES1 (EUROFUNG)-RELATED"/>
    <property type="match status" value="1"/>
</dbReference>
<dbReference type="EMBL" id="CP059165">
    <property type="protein sequence ID" value="QLL06361.1"/>
    <property type="molecule type" value="Genomic_DNA"/>
</dbReference>
<dbReference type="KEGG" id="mgor:H0P51_21800"/>
<dbReference type="Proteomes" id="UP000510682">
    <property type="component" value="Chromosome"/>
</dbReference>
<sequence length="573" mass="62089">MVATELNLGSVVAAVAARVPARQAVLSGTGSTSYGQFIDRSRRLAQFLGDRGIQLHTERAQLEGHQSGQPLLAQYLHNGPEYLEGLVGSFLARVAPFNVNYRYRPAELEYLLKDARPSVIQYHAAFAPVLREVLPTLTGSELLLQVADGSTNPLLPGAWDYERALASVPGRVEVQPSPDDLYVIYTGGTTGMPKGVLWRQGDVAVSTIGLRNRRQRREWLSVSECADAVRGQPARLLPCAPMMHGAAQWAALLALGTGATVVFPDHAEHFDAAQVWRAVQRHQVSTITMVGDAFALPLIDELERHRYSASSLRTIVSGGAALHANAKQRLLELLPGVQIIENIGSSESGILGSHRCSDAAGSAAATFVPDHETAVIAEDFAHVLAPGHQGVGWLARCGRIPLGYLGDAAKTARTFPVVGGTRFTVPGDRARLLADGSVQLLGRDSATINTGGEKVFAEEVESVLKAHRDVVDALVIARPNERWGQEVAALVVAVGETSQTELTEFCRTRLARYKAPRTIRFVEKIHRTVTGKPDYRWAEREVCDSASGADPEMPIPKEDRKVIDEMSRSASYE</sequence>
<dbReference type="RefSeq" id="WP_180914940.1">
    <property type="nucleotide sequence ID" value="NZ_CP059165.1"/>
</dbReference>
<protein>
    <submittedName>
        <fullName evidence="4">AMP-binding protein</fullName>
    </submittedName>
</protein>
<dbReference type="AlphaFoldDB" id="A0A7D6DZL9"/>
<dbReference type="PANTHER" id="PTHR43767">
    <property type="entry name" value="LONG-CHAIN-FATTY-ACID--COA LIGASE"/>
    <property type="match status" value="1"/>
</dbReference>
<evidence type="ECO:0000313" key="5">
    <source>
        <dbReference type="Proteomes" id="UP000510682"/>
    </source>
</evidence>
<dbReference type="InterPro" id="IPR045851">
    <property type="entry name" value="AMP-bd_C_sf"/>
</dbReference>
<evidence type="ECO:0000259" key="2">
    <source>
        <dbReference type="Pfam" id="PF00501"/>
    </source>
</evidence>
<reference evidence="5" key="3">
    <citation type="submission" date="2023-07" db="EMBL/GenBank/DDBJ databases">
        <title>Description of Mycobacterium gordonae subsp. intergordonae subsp.nov. and Mycobacterium gordonae subsp. gordonae subsp. nov.</title>
        <authorList>
            <person name="Huang H."/>
        </authorList>
    </citation>
    <scope>NUCLEOTIDE SEQUENCE [LARGE SCALE GENOMIC DNA]</scope>
    <source>
        <strain evidence="5">24</strain>
    </source>
</reference>
<dbReference type="InterPro" id="IPR050237">
    <property type="entry name" value="ATP-dep_AMP-bd_enzyme"/>
</dbReference>
<reference evidence="5" key="1">
    <citation type="submission" date="2020-07" db="EMBL/GenBank/DDBJ databases">
        <title>Description of Mycobacterium gordonae subsp. intergordonae subsp.nov. and Mycobacterium gordonae subsp. gordonae subsp. nov.</title>
        <authorList>
            <person name="Yu X."/>
        </authorList>
    </citation>
    <scope>NUCLEOTIDE SEQUENCE [LARGE SCALE GENOMIC DNA]</scope>
    <source>
        <strain evidence="5">24</strain>
    </source>
</reference>
<evidence type="ECO:0000259" key="3">
    <source>
        <dbReference type="Pfam" id="PF13193"/>
    </source>
</evidence>
<gene>
    <name evidence="4" type="ORF">H0P51_21800</name>
</gene>
<dbReference type="InterPro" id="IPR042099">
    <property type="entry name" value="ANL_N_sf"/>
</dbReference>
<dbReference type="Pfam" id="PF13193">
    <property type="entry name" value="AMP-binding_C"/>
    <property type="match status" value="1"/>
</dbReference>
<dbReference type="InterPro" id="IPR025110">
    <property type="entry name" value="AMP-bd_C"/>
</dbReference>
<feature type="compositionally biased region" description="Basic and acidic residues" evidence="1">
    <location>
        <begin position="555"/>
        <end position="567"/>
    </location>
</feature>
<evidence type="ECO:0000256" key="1">
    <source>
        <dbReference type="SAM" id="MobiDB-lite"/>
    </source>
</evidence>
<feature type="domain" description="AMP-dependent synthetase/ligase" evidence="2">
    <location>
        <begin position="14"/>
        <end position="392"/>
    </location>
</feature>
<dbReference type="PROSITE" id="PS00455">
    <property type="entry name" value="AMP_BINDING"/>
    <property type="match status" value="1"/>
</dbReference>
<dbReference type="NCBIfam" id="NF005863">
    <property type="entry name" value="PRK07798.1"/>
    <property type="match status" value="1"/>
</dbReference>
<feature type="region of interest" description="Disordered" evidence="1">
    <location>
        <begin position="544"/>
        <end position="573"/>
    </location>
</feature>
<organism evidence="4 5">
    <name type="scientific">Mycobacterium vicinigordonae</name>
    <dbReference type="NCBI Taxonomy" id="1719132"/>
    <lineage>
        <taxon>Bacteria</taxon>
        <taxon>Bacillati</taxon>
        <taxon>Actinomycetota</taxon>
        <taxon>Actinomycetes</taxon>
        <taxon>Mycobacteriales</taxon>
        <taxon>Mycobacteriaceae</taxon>
        <taxon>Mycobacterium</taxon>
    </lineage>
</organism>
<evidence type="ECO:0000313" key="4">
    <source>
        <dbReference type="EMBL" id="QLL06361.1"/>
    </source>
</evidence>
<dbReference type="Pfam" id="PF00501">
    <property type="entry name" value="AMP-binding"/>
    <property type="match status" value="1"/>
</dbReference>
<keyword evidence="5" id="KW-1185">Reference proteome</keyword>
<dbReference type="GO" id="GO:0016878">
    <property type="term" value="F:acid-thiol ligase activity"/>
    <property type="evidence" value="ECO:0007669"/>
    <property type="project" value="UniProtKB-ARBA"/>
</dbReference>
<dbReference type="Gene3D" id="3.30.300.30">
    <property type="match status" value="1"/>
</dbReference>
<proteinExistence type="predicted"/>
<dbReference type="SUPFAM" id="SSF56801">
    <property type="entry name" value="Acetyl-CoA synthetase-like"/>
    <property type="match status" value="1"/>
</dbReference>
<reference evidence="4 5" key="2">
    <citation type="submission" date="2020-07" db="EMBL/GenBank/DDBJ databases">
        <authorList>
            <person name="Yu X."/>
        </authorList>
    </citation>
    <scope>NUCLEOTIDE SEQUENCE [LARGE SCALE GENOMIC DNA]</scope>
    <source>
        <strain evidence="5">24</strain>
    </source>
</reference>
<feature type="domain" description="AMP-binding enzyme C-terminal" evidence="3">
    <location>
        <begin position="459"/>
        <end position="532"/>
    </location>
</feature>
<dbReference type="InterPro" id="IPR000873">
    <property type="entry name" value="AMP-dep_synth/lig_dom"/>
</dbReference>
<dbReference type="Gene3D" id="3.40.50.12780">
    <property type="entry name" value="N-terminal domain of ligase-like"/>
    <property type="match status" value="1"/>
</dbReference>
<accession>A0A7D6DZL9</accession>
<dbReference type="InterPro" id="IPR020845">
    <property type="entry name" value="AMP-binding_CS"/>
</dbReference>
<name>A0A7D6DZL9_9MYCO</name>